<evidence type="ECO:0000313" key="1">
    <source>
        <dbReference type="EMBL" id="KAF5868848.1"/>
    </source>
</evidence>
<sequence length="169" mass="19258">FYHGNRLTILQVERSSKLGYSYFGSLEQAGDASVLEYILNVEIPRLRTPPEDVAQFFQSFTTANDKQPPPTTTKARTKKLDLIKPKQTFNRVQKQKREKPARATGIKSYIILLKSQEKEGFPLGSDGQPPFVRFPVALLLNSSPTFKHLVEAKRQRIFDARGDKVCYNL</sequence>
<organism evidence="1 2">
    <name type="scientific">Botrytis fragariae</name>
    <dbReference type="NCBI Taxonomy" id="1964551"/>
    <lineage>
        <taxon>Eukaryota</taxon>
        <taxon>Fungi</taxon>
        <taxon>Dikarya</taxon>
        <taxon>Ascomycota</taxon>
        <taxon>Pezizomycotina</taxon>
        <taxon>Leotiomycetes</taxon>
        <taxon>Helotiales</taxon>
        <taxon>Sclerotiniaceae</taxon>
        <taxon>Botrytis</taxon>
    </lineage>
</organism>
<accession>A0A8H6EE75</accession>
<evidence type="ECO:0000313" key="2">
    <source>
        <dbReference type="Proteomes" id="UP000531561"/>
    </source>
</evidence>
<comment type="caution">
    <text evidence="1">The sequence shown here is derived from an EMBL/GenBank/DDBJ whole genome shotgun (WGS) entry which is preliminary data.</text>
</comment>
<dbReference type="GeneID" id="59265831"/>
<name>A0A8H6EE75_9HELO</name>
<reference evidence="1 2" key="1">
    <citation type="journal article" date="2020" name="Phytopathology">
        <title>A high-quality genome resource of Botrytis fragariae, a new and rapidly spreading fungal pathogen causing strawberry gray mold in the U.S.A.</title>
        <authorList>
            <person name="Wu Y."/>
            <person name="Saski C.A."/>
            <person name="Schnabel G."/>
            <person name="Xiao S."/>
            <person name="Hu M."/>
        </authorList>
    </citation>
    <scope>NUCLEOTIDE SEQUENCE [LARGE SCALE GENOMIC DNA]</scope>
    <source>
        <strain evidence="1 2">BVB16</strain>
    </source>
</reference>
<dbReference type="EMBL" id="JABFCT010000019">
    <property type="protein sequence ID" value="KAF5868848.1"/>
    <property type="molecule type" value="Genomic_DNA"/>
</dbReference>
<protein>
    <submittedName>
        <fullName evidence="1">Uncharacterized protein</fullName>
    </submittedName>
</protein>
<feature type="non-terminal residue" evidence="1">
    <location>
        <position position="169"/>
    </location>
</feature>
<dbReference type="OrthoDB" id="10406339at2759"/>
<dbReference type="Proteomes" id="UP000531561">
    <property type="component" value="Unassembled WGS sequence"/>
</dbReference>
<gene>
    <name evidence="1" type="ORF">Bfra_011813</name>
</gene>
<keyword evidence="2" id="KW-1185">Reference proteome</keyword>
<proteinExistence type="predicted"/>
<dbReference type="RefSeq" id="XP_037187797.1">
    <property type="nucleotide sequence ID" value="XM_037342139.1"/>
</dbReference>
<dbReference type="AlphaFoldDB" id="A0A8H6EE75"/>